<reference evidence="2 3" key="1">
    <citation type="journal article" date="2023" name="Plants (Basel)">
        <title>Bridging the Gap: Combining Genomics and Transcriptomics Approaches to Understand Stylosanthes scabra, an Orphan Legume from the Brazilian Caatinga.</title>
        <authorList>
            <person name="Ferreira-Neto J.R.C."/>
            <person name="da Silva M.D."/>
            <person name="Binneck E."/>
            <person name="de Melo N.F."/>
            <person name="da Silva R.H."/>
            <person name="de Melo A.L.T.M."/>
            <person name="Pandolfi V."/>
            <person name="Bustamante F.O."/>
            <person name="Brasileiro-Vidal A.C."/>
            <person name="Benko-Iseppon A.M."/>
        </authorList>
    </citation>
    <scope>NUCLEOTIDE SEQUENCE [LARGE SCALE GENOMIC DNA]</scope>
    <source>
        <tissue evidence="2">Leaves</tissue>
    </source>
</reference>
<evidence type="ECO:0000313" key="2">
    <source>
        <dbReference type="EMBL" id="MED6211978.1"/>
    </source>
</evidence>
<feature type="compositionally biased region" description="Basic and acidic residues" evidence="1">
    <location>
        <begin position="237"/>
        <end position="246"/>
    </location>
</feature>
<comment type="caution">
    <text evidence="2">The sequence shown here is derived from an EMBL/GenBank/DDBJ whole genome shotgun (WGS) entry which is preliminary data.</text>
</comment>
<feature type="region of interest" description="Disordered" evidence="1">
    <location>
        <begin position="225"/>
        <end position="254"/>
    </location>
</feature>
<proteinExistence type="predicted"/>
<accession>A0ABU6YSC0</accession>
<gene>
    <name evidence="2" type="ORF">PIB30_078687</name>
</gene>
<dbReference type="Proteomes" id="UP001341840">
    <property type="component" value="Unassembled WGS sequence"/>
</dbReference>
<keyword evidence="3" id="KW-1185">Reference proteome</keyword>
<evidence type="ECO:0000313" key="3">
    <source>
        <dbReference type="Proteomes" id="UP001341840"/>
    </source>
</evidence>
<name>A0ABU6YSC0_9FABA</name>
<feature type="region of interest" description="Disordered" evidence="1">
    <location>
        <begin position="144"/>
        <end position="185"/>
    </location>
</feature>
<protein>
    <submittedName>
        <fullName evidence="2">Uncharacterized protein</fullName>
    </submittedName>
</protein>
<organism evidence="2 3">
    <name type="scientific">Stylosanthes scabra</name>
    <dbReference type="NCBI Taxonomy" id="79078"/>
    <lineage>
        <taxon>Eukaryota</taxon>
        <taxon>Viridiplantae</taxon>
        <taxon>Streptophyta</taxon>
        <taxon>Embryophyta</taxon>
        <taxon>Tracheophyta</taxon>
        <taxon>Spermatophyta</taxon>
        <taxon>Magnoliopsida</taxon>
        <taxon>eudicotyledons</taxon>
        <taxon>Gunneridae</taxon>
        <taxon>Pentapetalae</taxon>
        <taxon>rosids</taxon>
        <taxon>fabids</taxon>
        <taxon>Fabales</taxon>
        <taxon>Fabaceae</taxon>
        <taxon>Papilionoideae</taxon>
        <taxon>50 kb inversion clade</taxon>
        <taxon>dalbergioids sensu lato</taxon>
        <taxon>Dalbergieae</taxon>
        <taxon>Pterocarpus clade</taxon>
        <taxon>Stylosanthes</taxon>
    </lineage>
</organism>
<feature type="compositionally biased region" description="Low complexity" evidence="1">
    <location>
        <begin position="174"/>
        <end position="185"/>
    </location>
</feature>
<dbReference type="EMBL" id="JASCZI010242749">
    <property type="protein sequence ID" value="MED6211978.1"/>
    <property type="molecule type" value="Genomic_DNA"/>
</dbReference>
<evidence type="ECO:0000256" key="1">
    <source>
        <dbReference type="SAM" id="MobiDB-lite"/>
    </source>
</evidence>
<sequence>MTLHGNVQERTNVLDGVRVALTWMDVMTVVAEKPYLGYIPRSRRTWEANRHMSSWPALGSGMHHTCSHRCLLSFTLRVDGKWHHPLRVREAREVRDYDLKADPVLGNFKIRRYHFDNEYFVHPLHSIRFDLDRPYEVPIEALMADQPLSSSDKGRTSARGSHRPRRSSPTPHYSPRMSSSTRRVVSPSPIVASSFLRHKVASTELRPLKSWELIPLSEGWMCDGDEEEKEIEGMEPSMEKEEASKENEEEEDPE</sequence>